<dbReference type="EMBL" id="AP022606">
    <property type="protein sequence ID" value="BBZ10707.1"/>
    <property type="molecule type" value="Genomic_DNA"/>
</dbReference>
<dbReference type="PANTHER" id="PTHR37042:SF4">
    <property type="entry name" value="OUTER MEMBRANE PROTEIN RV1973"/>
    <property type="match status" value="1"/>
</dbReference>
<dbReference type="Proteomes" id="UP000192441">
    <property type="component" value="Unassembled WGS sequence"/>
</dbReference>
<dbReference type="EMBL" id="MVHM01000001">
    <property type="protein sequence ID" value="ORA41619.1"/>
    <property type="molecule type" value="Genomic_DNA"/>
</dbReference>
<dbReference type="GO" id="GO:0016020">
    <property type="term" value="C:membrane"/>
    <property type="evidence" value="ECO:0007669"/>
    <property type="project" value="UniProtKB-SubCell"/>
</dbReference>
<protein>
    <recommendedName>
        <fullName evidence="9">Mce associated membrane protein</fullName>
    </recommendedName>
</protein>
<dbReference type="AlphaFoldDB" id="A0A7I7W178"/>
<keyword evidence="2 4" id="KW-0472">Membrane</keyword>
<evidence type="ECO:0000313" key="6">
    <source>
        <dbReference type="EMBL" id="ORA41619.1"/>
    </source>
</evidence>
<reference evidence="5" key="3">
    <citation type="submission" date="2020-02" db="EMBL/GenBank/DDBJ databases">
        <authorList>
            <person name="Matsumoto Y."/>
            <person name="Motooka D."/>
            <person name="Nakamura S."/>
        </authorList>
    </citation>
    <scope>NUCLEOTIDE SEQUENCE</scope>
    <source>
        <strain evidence="5">JCM 12687</strain>
    </source>
</reference>
<organism evidence="6 7">
    <name type="scientific">Mycobacterium branderi</name>
    <dbReference type="NCBI Taxonomy" id="43348"/>
    <lineage>
        <taxon>Bacteria</taxon>
        <taxon>Bacillati</taxon>
        <taxon>Actinomycetota</taxon>
        <taxon>Actinomycetes</taxon>
        <taxon>Mycobacteriales</taxon>
        <taxon>Mycobacteriaceae</taxon>
        <taxon>Mycobacterium</taxon>
    </lineage>
</organism>
<proteinExistence type="predicted"/>
<keyword evidence="4" id="KW-1133">Transmembrane helix</keyword>
<evidence type="ECO:0000256" key="1">
    <source>
        <dbReference type="ARBA" id="ARBA00004370"/>
    </source>
</evidence>
<feature type="transmembrane region" description="Helical" evidence="4">
    <location>
        <begin position="53"/>
        <end position="73"/>
    </location>
</feature>
<evidence type="ECO:0000256" key="3">
    <source>
        <dbReference type="SAM" id="MobiDB-lite"/>
    </source>
</evidence>
<feature type="region of interest" description="Disordered" evidence="3">
    <location>
        <begin position="206"/>
        <end position="236"/>
    </location>
</feature>
<evidence type="ECO:0000313" key="7">
    <source>
        <dbReference type="Proteomes" id="UP000192441"/>
    </source>
</evidence>
<dbReference type="Proteomes" id="UP000467379">
    <property type="component" value="Chromosome"/>
</dbReference>
<evidence type="ECO:0000313" key="5">
    <source>
        <dbReference type="EMBL" id="BBZ10707.1"/>
    </source>
</evidence>
<evidence type="ECO:0000313" key="8">
    <source>
        <dbReference type="Proteomes" id="UP000467379"/>
    </source>
</evidence>
<feature type="region of interest" description="Disordered" evidence="3">
    <location>
        <begin position="1"/>
        <end position="35"/>
    </location>
</feature>
<accession>A0A7I7W178</accession>
<evidence type="ECO:0008006" key="9">
    <source>
        <dbReference type="Google" id="ProtNLM"/>
    </source>
</evidence>
<name>A0A7I7W178_9MYCO</name>
<dbReference type="RefSeq" id="WP_083130364.1">
    <property type="nucleotide sequence ID" value="NZ_AP022606.1"/>
</dbReference>
<reference evidence="5 8" key="2">
    <citation type="journal article" date="2019" name="Emerg. Microbes Infect.">
        <title>Comprehensive subspecies identification of 175 nontuberculous mycobacteria species based on 7547 genomic profiles.</title>
        <authorList>
            <person name="Matsumoto Y."/>
            <person name="Kinjo T."/>
            <person name="Motooka D."/>
            <person name="Nabeya D."/>
            <person name="Jung N."/>
            <person name="Uechi K."/>
            <person name="Horii T."/>
            <person name="Iida T."/>
            <person name="Fujita J."/>
            <person name="Nakamura S."/>
        </authorList>
    </citation>
    <scope>NUCLEOTIDE SEQUENCE [LARGE SCALE GENOMIC DNA]</scope>
    <source>
        <strain evidence="5 8">JCM 12687</strain>
    </source>
</reference>
<dbReference type="PANTHER" id="PTHR37042">
    <property type="entry name" value="OUTER MEMBRANE PROTEIN RV1973"/>
    <property type="match status" value="1"/>
</dbReference>
<dbReference type="OrthoDB" id="4373442at2"/>
<sequence length="236" mass="25339">MTEDTIDRVTDIETDAEASDEAPATADGDDTGRPEKRWRALPKIRWRRPGNPWLWVSAVLAAAMIAGGVFGYLKYQGVADDLAAMRRAEADRNAAAQVAKDYAKKSLTYTFEDPDAFFRSVQGGVSQPLKDKYTNAADLLKGVMLQAQVTSSGEVLAAESVAQPGGIYQVVVTAAQTTRNLQHPEPKVSLIALQITVNKVGDTWQVSDIGPKTGSHPANTDQIPQPAPGQPSPPGR</sequence>
<feature type="compositionally biased region" description="Pro residues" evidence="3">
    <location>
        <begin position="225"/>
        <end position="236"/>
    </location>
</feature>
<keyword evidence="8" id="KW-1185">Reference proteome</keyword>
<gene>
    <name evidence="6" type="ORF">BST20_05945</name>
    <name evidence="5" type="ORF">MBRA_09020</name>
</gene>
<comment type="subcellular location">
    <subcellularLocation>
        <location evidence="1">Membrane</location>
    </subcellularLocation>
</comment>
<evidence type="ECO:0000256" key="2">
    <source>
        <dbReference type="ARBA" id="ARBA00023136"/>
    </source>
</evidence>
<feature type="compositionally biased region" description="Basic and acidic residues" evidence="3">
    <location>
        <begin position="1"/>
        <end position="11"/>
    </location>
</feature>
<keyword evidence="4" id="KW-0812">Transmembrane</keyword>
<reference evidence="6 7" key="1">
    <citation type="submission" date="2016-12" db="EMBL/GenBank/DDBJ databases">
        <title>The new phylogeny of genus Mycobacterium.</title>
        <authorList>
            <person name="Tortoli E."/>
            <person name="Trovato A."/>
            <person name="Cirillo D.M."/>
        </authorList>
    </citation>
    <scope>NUCLEOTIDE SEQUENCE [LARGE SCALE GENOMIC DNA]</scope>
    <source>
        <strain evidence="6 7">DSM 44624</strain>
    </source>
</reference>
<evidence type="ECO:0000256" key="4">
    <source>
        <dbReference type="SAM" id="Phobius"/>
    </source>
</evidence>